<evidence type="ECO:0008006" key="4">
    <source>
        <dbReference type="Google" id="ProtNLM"/>
    </source>
</evidence>
<accession>A0ABD5W8L0</accession>
<evidence type="ECO:0000313" key="3">
    <source>
        <dbReference type="Proteomes" id="UP001596461"/>
    </source>
</evidence>
<dbReference type="GeneID" id="81125412"/>
<evidence type="ECO:0000313" key="2">
    <source>
        <dbReference type="EMBL" id="MFC7069659.1"/>
    </source>
</evidence>
<sequence>MSADARTGGRERREEYLPDHLERVSDHGGRVLCLTCRRYVTVGPDGTEYGHQRRGRGANDPLPEEHEGRCPHRPEVVDPTGGPRGGPGYNPLRDEDGNFAGSEVTPRAD</sequence>
<protein>
    <recommendedName>
        <fullName evidence="4">HNH endonuclease</fullName>
    </recommendedName>
</protein>
<feature type="compositionally biased region" description="Basic and acidic residues" evidence="1">
    <location>
        <begin position="63"/>
        <end position="76"/>
    </location>
</feature>
<reference evidence="2 3" key="1">
    <citation type="journal article" date="2019" name="Int. J. Syst. Evol. Microbiol.">
        <title>The Global Catalogue of Microorganisms (GCM) 10K type strain sequencing project: providing services to taxonomists for standard genome sequencing and annotation.</title>
        <authorList>
            <consortium name="The Broad Institute Genomics Platform"/>
            <consortium name="The Broad Institute Genome Sequencing Center for Infectious Disease"/>
            <person name="Wu L."/>
            <person name="Ma J."/>
        </authorList>
    </citation>
    <scope>NUCLEOTIDE SEQUENCE [LARGE SCALE GENOMIC DNA]</scope>
    <source>
        <strain evidence="2 3">DT31</strain>
    </source>
</reference>
<dbReference type="RefSeq" id="WP_284030575.1">
    <property type="nucleotide sequence ID" value="NZ_CP126154.1"/>
</dbReference>
<organism evidence="2 3">
    <name type="scientific">Halobaculum lipolyticum</name>
    <dbReference type="NCBI Taxonomy" id="3032001"/>
    <lineage>
        <taxon>Archaea</taxon>
        <taxon>Methanobacteriati</taxon>
        <taxon>Methanobacteriota</taxon>
        <taxon>Stenosarchaea group</taxon>
        <taxon>Halobacteria</taxon>
        <taxon>Halobacteriales</taxon>
        <taxon>Haloferacaceae</taxon>
        <taxon>Halobaculum</taxon>
    </lineage>
</organism>
<evidence type="ECO:0000256" key="1">
    <source>
        <dbReference type="SAM" id="MobiDB-lite"/>
    </source>
</evidence>
<dbReference type="EMBL" id="JBHTAH010000005">
    <property type="protein sequence ID" value="MFC7069659.1"/>
    <property type="molecule type" value="Genomic_DNA"/>
</dbReference>
<gene>
    <name evidence="2" type="ORF">ACFQL9_08400</name>
</gene>
<name>A0ABD5W8L0_9EURY</name>
<feature type="region of interest" description="Disordered" evidence="1">
    <location>
        <begin position="43"/>
        <end position="109"/>
    </location>
</feature>
<comment type="caution">
    <text evidence="2">The sequence shown here is derived from an EMBL/GenBank/DDBJ whole genome shotgun (WGS) entry which is preliminary data.</text>
</comment>
<proteinExistence type="predicted"/>
<keyword evidence="3" id="KW-1185">Reference proteome</keyword>
<dbReference type="AlphaFoldDB" id="A0ABD5W8L0"/>
<dbReference type="Proteomes" id="UP001596461">
    <property type="component" value="Unassembled WGS sequence"/>
</dbReference>